<dbReference type="RefSeq" id="WP_306831072.1">
    <property type="nucleotide sequence ID" value="NZ_JAUSRA010000001.1"/>
</dbReference>
<proteinExistence type="predicted"/>
<accession>A0ABT9MV67</accession>
<dbReference type="InterPro" id="IPR010624">
    <property type="entry name" value="KaiC_dom"/>
</dbReference>
<name>A0ABT9MV67_9ACTN</name>
<reference evidence="4 5" key="1">
    <citation type="submission" date="2023-07" db="EMBL/GenBank/DDBJ databases">
        <title>Sequencing the genomes of 1000 actinobacteria strains.</title>
        <authorList>
            <person name="Klenk H.-P."/>
        </authorList>
    </citation>
    <scope>NUCLEOTIDE SEQUENCE [LARGE SCALE GENOMIC DNA]</scope>
    <source>
        <strain evidence="4 5">DSM 44710</strain>
    </source>
</reference>
<dbReference type="Proteomes" id="UP001240984">
    <property type="component" value="Unassembled WGS sequence"/>
</dbReference>
<comment type="caution">
    <text evidence="4">The sequence shown here is derived from an EMBL/GenBank/DDBJ whole genome shotgun (WGS) entry which is preliminary data.</text>
</comment>
<evidence type="ECO:0000313" key="4">
    <source>
        <dbReference type="EMBL" id="MDP9795339.1"/>
    </source>
</evidence>
<dbReference type="PROSITE" id="PS51146">
    <property type="entry name" value="KAIC"/>
    <property type="match status" value="2"/>
</dbReference>
<sequence length="484" mass="52499">MTWLSTGEADLDLILGGGLRPGSMVVVAGPPGSGKTILAQQICFSNATTEHKAVYYTTLSEPHSKLVAHLQGFSFFDPEALGAKVEYVHLGNMLGGTRQNDLVPLIDEVVRRALDDEPAVMVIDSTRMLRDFVSPHALRMALYGLSSRVAHSGAVLLLLGEYTPEDAQSGVEFALADSIVQLSHSFREPVDRRSLRVVKMRAAAHLGGVHSVRITTDGFQVYPRVESLLPKNMPPRDGRVPSGVPGLDALMGGGIPHGDATLVLGPAGVGKTISCLNFIAEGLARDERCLYISFQDTVDQLLETTGRFDWDFTAHRADGRLTIWHVPIGDLDLDVLSSVIRHHLAGDVSTRIAIDNLAEMVGAARETDRFPAYLRSLLGVARAAGACLWVTSEAKTFGPIEEPLAGLMYLFHNVIPVRYIEHRREIGRAVNVLKMRNSHHDTGLYTCDITDAGLTVGDRPEQVTGMLGWGPLCDCPDTADRTAN</sequence>
<dbReference type="SUPFAM" id="SSF52540">
    <property type="entry name" value="P-loop containing nucleoside triphosphate hydrolases"/>
    <property type="match status" value="2"/>
</dbReference>
<dbReference type="PRINTS" id="PR01874">
    <property type="entry name" value="DNAREPAIRADA"/>
</dbReference>
<dbReference type="EMBL" id="JAUSRA010000001">
    <property type="protein sequence ID" value="MDP9795339.1"/>
    <property type="molecule type" value="Genomic_DNA"/>
</dbReference>
<organism evidence="4 5">
    <name type="scientific">Catenuloplanes nepalensis</name>
    <dbReference type="NCBI Taxonomy" id="587533"/>
    <lineage>
        <taxon>Bacteria</taxon>
        <taxon>Bacillati</taxon>
        <taxon>Actinomycetota</taxon>
        <taxon>Actinomycetes</taxon>
        <taxon>Micromonosporales</taxon>
        <taxon>Micromonosporaceae</taxon>
        <taxon>Catenuloplanes</taxon>
    </lineage>
</organism>
<keyword evidence="2" id="KW-0067">ATP-binding</keyword>
<evidence type="ECO:0000256" key="2">
    <source>
        <dbReference type="ARBA" id="ARBA00022840"/>
    </source>
</evidence>
<dbReference type="InterPro" id="IPR014774">
    <property type="entry name" value="KaiC-like_dom"/>
</dbReference>
<evidence type="ECO:0000256" key="1">
    <source>
        <dbReference type="ARBA" id="ARBA00022741"/>
    </source>
</evidence>
<feature type="domain" description="KaiC" evidence="3">
    <location>
        <begin position="2"/>
        <end position="235"/>
    </location>
</feature>
<feature type="domain" description="KaiC" evidence="3">
    <location>
        <begin position="238"/>
        <end position="470"/>
    </location>
</feature>
<protein>
    <submittedName>
        <fullName evidence="4">Circadian clock protein KaiC</fullName>
    </submittedName>
</protein>
<evidence type="ECO:0000259" key="3">
    <source>
        <dbReference type="PROSITE" id="PS51146"/>
    </source>
</evidence>
<dbReference type="Pfam" id="PF06745">
    <property type="entry name" value="ATPase"/>
    <property type="match status" value="2"/>
</dbReference>
<gene>
    <name evidence="4" type="ORF">J2S43_003851</name>
</gene>
<evidence type="ECO:0000313" key="5">
    <source>
        <dbReference type="Proteomes" id="UP001240984"/>
    </source>
</evidence>
<dbReference type="PANTHER" id="PTHR43637:SF1">
    <property type="entry name" value="UPF0273 PROTEIN TM_0370"/>
    <property type="match status" value="1"/>
</dbReference>
<dbReference type="Gene3D" id="3.40.50.300">
    <property type="entry name" value="P-loop containing nucleotide triphosphate hydrolases"/>
    <property type="match status" value="2"/>
</dbReference>
<keyword evidence="1" id="KW-0547">Nucleotide-binding</keyword>
<keyword evidence="5" id="KW-1185">Reference proteome</keyword>
<dbReference type="InterPro" id="IPR027417">
    <property type="entry name" value="P-loop_NTPase"/>
</dbReference>
<dbReference type="PANTHER" id="PTHR43637">
    <property type="entry name" value="UPF0273 PROTEIN TM_0370"/>
    <property type="match status" value="1"/>
</dbReference>